<dbReference type="EMBL" id="LAZR01029273">
    <property type="protein sequence ID" value="KKL60074.1"/>
    <property type="molecule type" value="Genomic_DNA"/>
</dbReference>
<sequence>MEFERYKGIKHTDHQKTLNKFFYEGHLLDSVKWCV</sequence>
<dbReference type="AlphaFoldDB" id="A0A0F9DEJ5"/>
<proteinExistence type="predicted"/>
<accession>A0A0F9DEJ5</accession>
<evidence type="ECO:0000313" key="1">
    <source>
        <dbReference type="EMBL" id="KKL60074.1"/>
    </source>
</evidence>
<reference evidence="1" key="1">
    <citation type="journal article" date="2015" name="Nature">
        <title>Complex archaea that bridge the gap between prokaryotes and eukaryotes.</title>
        <authorList>
            <person name="Spang A."/>
            <person name="Saw J.H."/>
            <person name="Jorgensen S.L."/>
            <person name="Zaremba-Niedzwiedzka K."/>
            <person name="Martijn J."/>
            <person name="Lind A.E."/>
            <person name="van Eijk R."/>
            <person name="Schleper C."/>
            <person name="Guy L."/>
            <person name="Ettema T.J."/>
        </authorList>
    </citation>
    <scope>NUCLEOTIDE SEQUENCE</scope>
</reference>
<comment type="caution">
    <text evidence="1">The sequence shown here is derived from an EMBL/GenBank/DDBJ whole genome shotgun (WGS) entry which is preliminary data.</text>
</comment>
<feature type="non-terminal residue" evidence="1">
    <location>
        <position position="35"/>
    </location>
</feature>
<gene>
    <name evidence="1" type="ORF">LCGC14_2208900</name>
</gene>
<name>A0A0F9DEJ5_9ZZZZ</name>
<protein>
    <submittedName>
        <fullName evidence="1">Uncharacterized protein</fullName>
    </submittedName>
</protein>
<organism evidence="1">
    <name type="scientific">marine sediment metagenome</name>
    <dbReference type="NCBI Taxonomy" id="412755"/>
    <lineage>
        <taxon>unclassified sequences</taxon>
        <taxon>metagenomes</taxon>
        <taxon>ecological metagenomes</taxon>
    </lineage>
</organism>